<dbReference type="InterPro" id="IPR013765">
    <property type="entry name" value="DNA_recomb/repair_RecA"/>
</dbReference>
<dbReference type="PANTHER" id="PTHR45900:SF1">
    <property type="entry name" value="MITOCHONDRIAL DNA REPAIR PROTEIN RECA HOMOLOG-RELATED"/>
    <property type="match status" value="1"/>
</dbReference>
<dbReference type="PANTHER" id="PTHR45900">
    <property type="entry name" value="RECA"/>
    <property type="match status" value="1"/>
</dbReference>
<keyword evidence="3" id="KW-0547">Nucleotide-binding</keyword>
<dbReference type="Gene3D" id="3.40.50.300">
    <property type="entry name" value="P-loop containing nucleotide triphosphate hydrolases"/>
    <property type="match status" value="1"/>
</dbReference>
<dbReference type="PRINTS" id="PR00142">
    <property type="entry name" value="RECA"/>
</dbReference>
<name>U2KYW9_9FIRM</name>
<dbReference type="GO" id="GO:0006281">
    <property type="term" value="P:DNA repair"/>
    <property type="evidence" value="ECO:0007669"/>
    <property type="project" value="InterPro"/>
</dbReference>
<comment type="similarity">
    <text evidence="1">Belongs to the RecA family.</text>
</comment>
<accession>U2KYW9</accession>
<dbReference type="GO" id="GO:0006310">
    <property type="term" value="P:DNA recombination"/>
    <property type="evidence" value="ECO:0007669"/>
    <property type="project" value="UniProtKB-KW"/>
</dbReference>
<keyword evidence="5" id="KW-0233">DNA recombination</keyword>
<dbReference type="PATRIC" id="fig|411473.3.peg.294"/>
<evidence type="ECO:0000313" key="7">
    <source>
        <dbReference type="EMBL" id="ERJ97310.1"/>
    </source>
</evidence>
<evidence type="ECO:0000256" key="5">
    <source>
        <dbReference type="ARBA" id="ARBA00023172"/>
    </source>
</evidence>
<dbReference type="InterPro" id="IPR027417">
    <property type="entry name" value="P-loop_NTPase"/>
</dbReference>
<sequence>MIFMTFDDIINKKKKEWNCSDLMNTANITHGEKLPFSSPLMNWCTYGGIPRDKITEFFGEFSGGKTTTAVDICKNAIEIFKQEYMEHIELLSSRITSGDKSARSELEDFECVGPKKVTYIDLEHTFDLDWSEKLGIAHTDIKLMQPPDVPAEDILQTIEDLICTGEIGLLVLDSIPSLVTGKELEKKYGERTVAPLAGLLTIFFRKIVPKLSRYHCTLLTINQTRDNLDNPYVANTPGGKAAKFYAGLRVQFRIGAPVDFLGNELPTKTENPAGYIINAKIVKQKTAPYDRKQGSYFLMCQSGIRPDFDYASLAIKRYGVIHKAGAWFTICDPYTGEVLETADGKPIKLNGLSKVYEYLATNTEYYERLKKFITDDINGITTDAGTEDENGSESNQTLQL</sequence>
<dbReference type="SUPFAM" id="SSF52540">
    <property type="entry name" value="P-loop containing nucleoside triphosphate hydrolases"/>
    <property type="match status" value="1"/>
</dbReference>
<dbReference type="Proteomes" id="UP000016662">
    <property type="component" value="Unassembled WGS sequence"/>
</dbReference>
<evidence type="ECO:0000256" key="3">
    <source>
        <dbReference type="ARBA" id="ARBA00022741"/>
    </source>
</evidence>
<dbReference type="GO" id="GO:0003697">
    <property type="term" value="F:single-stranded DNA binding"/>
    <property type="evidence" value="ECO:0007669"/>
    <property type="project" value="InterPro"/>
</dbReference>
<gene>
    <name evidence="7" type="ORF">RUMCAL_00382</name>
</gene>
<evidence type="ECO:0000256" key="1">
    <source>
        <dbReference type="ARBA" id="ARBA00009391"/>
    </source>
</evidence>
<evidence type="ECO:0000256" key="2">
    <source>
        <dbReference type="ARBA" id="ARBA00015553"/>
    </source>
</evidence>
<dbReference type="GO" id="GO:0005524">
    <property type="term" value="F:ATP binding"/>
    <property type="evidence" value="ECO:0007669"/>
    <property type="project" value="UniProtKB-KW"/>
</dbReference>
<feature type="domain" description="RecA family profile 2" evidence="6">
    <location>
        <begin position="236"/>
        <end position="309"/>
    </location>
</feature>
<evidence type="ECO:0000313" key="8">
    <source>
        <dbReference type="Proteomes" id="UP000016662"/>
    </source>
</evidence>
<reference evidence="7 8" key="1">
    <citation type="submission" date="2013-07" db="EMBL/GenBank/DDBJ databases">
        <authorList>
            <person name="Weinstock G."/>
            <person name="Sodergren E."/>
            <person name="Wylie T."/>
            <person name="Fulton L."/>
            <person name="Fulton R."/>
            <person name="Fronick C."/>
            <person name="O'Laughlin M."/>
            <person name="Godfrey J."/>
            <person name="Miner T."/>
            <person name="Herter B."/>
            <person name="Appelbaum E."/>
            <person name="Cordes M."/>
            <person name="Lek S."/>
            <person name="Wollam A."/>
            <person name="Pepin K.H."/>
            <person name="Palsikar V.B."/>
            <person name="Mitreva M."/>
            <person name="Wilson R.K."/>
        </authorList>
    </citation>
    <scope>NUCLEOTIDE SEQUENCE [LARGE SCALE GENOMIC DNA]</scope>
    <source>
        <strain evidence="7 8">ATCC 27760</strain>
    </source>
</reference>
<dbReference type="InterPro" id="IPR049428">
    <property type="entry name" value="RecA-like_N"/>
</dbReference>
<dbReference type="eggNOG" id="COG0468">
    <property type="taxonomic scope" value="Bacteria"/>
</dbReference>
<dbReference type="PROSITE" id="PS50163">
    <property type="entry name" value="RECA_3"/>
    <property type="match status" value="1"/>
</dbReference>
<dbReference type="HOGENOM" id="CLU_688648_0_0_9"/>
<dbReference type="Pfam" id="PF00154">
    <property type="entry name" value="RecA_N"/>
    <property type="match status" value="1"/>
</dbReference>
<dbReference type="InterPro" id="IPR020587">
    <property type="entry name" value="RecA_monomer-monomer_interface"/>
</dbReference>
<proteinExistence type="inferred from homology"/>
<dbReference type="EMBL" id="AWVF01000031">
    <property type="protein sequence ID" value="ERJ97310.1"/>
    <property type="molecule type" value="Genomic_DNA"/>
</dbReference>
<keyword evidence="8" id="KW-1185">Reference proteome</keyword>
<protein>
    <recommendedName>
        <fullName evidence="2">Protein RecA</fullName>
    </recommendedName>
</protein>
<evidence type="ECO:0000259" key="6">
    <source>
        <dbReference type="PROSITE" id="PS50163"/>
    </source>
</evidence>
<keyword evidence="4" id="KW-0067">ATP-binding</keyword>
<dbReference type="STRING" id="411473.RUMCAL_00382"/>
<evidence type="ECO:0000256" key="4">
    <source>
        <dbReference type="ARBA" id="ARBA00022840"/>
    </source>
</evidence>
<dbReference type="AlphaFoldDB" id="U2KYW9"/>
<organism evidence="7 8">
    <name type="scientific">Ruminococcus callidus ATCC 27760</name>
    <dbReference type="NCBI Taxonomy" id="411473"/>
    <lineage>
        <taxon>Bacteria</taxon>
        <taxon>Bacillati</taxon>
        <taxon>Bacillota</taxon>
        <taxon>Clostridia</taxon>
        <taxon>Eubacteriales</taxon>
        <taxon>Oscillospiraceae</taxon>
        <taxon>Ruminococcus</taxon>
    </lineage>
</organism>
<dbReference type="GO" id="GO:0008094">
    <property type="term" value="F:ATP-dependent activity, acting on DNA"/>
    <property type="evidence" value="ECO:0007669"/>
    <property type="project" value="InterPro"/>
</dbReference>
<comment type="caution">
    <text evidence="7">The sequence shown here is derived from an EMBL/GenBank/DDBJ whole genome shotgun (WGS) entry which is preliminary data.</text>
</comment>